<organism evidence="1 2">
    <name type="scientific">Racocetra persica</name>
    <dbReference type="NCBI Taxonomy" id="160502"/>
    <lineage>
        <taxon>Eukaryota</taxon>
        <taxon>Fungi</taxon>
        <taxon>Fungi incertae sedis</taxon>
        <taxon>Mucoromycota</taxon>
        <taxon>Glomeromycotina</taxon>
        <taxon>Glomeromycetes</taxon>
        <taxon>Diversisporales</taxon>
        <taxon>Gigasporaceae</taxon>
        <taxon>Racocetra</taxon>
    </lineage>
</organism>
<reference evidence="1" key="1">
    <citation type="submission" date="2021-06" db="EMBL/GenBank/DDBJ databases">
        <authorList>
            <person name="Kallberg Y."/>
            <person name="Tangrot J."/>
            <person name="Rosling A."/>
        </authorList>
    </citation>
    <scope>NUCLEOTIDE SEQUENCE</scope>
    <source>
        <strain evidence="1">MA461A</strain>
    </source>
</reference>
<feature type="non-terminal residue" evidence="1">
    <location>
        <position position="125"/>
    </location>
</feature>
<feature type="non-terminal residue" evidence="1">
    <location>
        <position position="1"/>
    </location>
</feature>
<proteinExistence type="predicted"/>
<evidence type="ECO:0000313" key="1">
    <source>
        <dbReference type="EMBL" id="CAG8833391.1"/>
    </source>
</evidence>
<sequence length="125" mass="13585">FLQYLEKVKKVGVSNGHACLGSISQMGTCRMGSDQTKSVVNPFGESWDVKSLHVADSSVFPTSTGAGPMITTMSIGFYVANCILAEKEFVKKRQSSMFGTNPYGTVTDADKKSKRRSLLSFSSNR</sequence>
<evidence type="ECO:0000313" key="2">
    <source>
        <dbReference type="Proteomes" id="UP000789920"/>
    </source>
</evidence>
<name>A0ACA9SC47_9GLOM</name>
<protein>
    <submittedName>
        <fullName evidence="1">29583_t:CDS:1</fullName>
    </submittedName>
</protein>
<dbReference type="EMBL" id="CAJVQC010106352">
    <property type="protein sequence ID" value="CAG8833391.1"/>
    <property type="molecule type" value="Genomic_DNA"/>
</dbReference>
<accession>A0ACA9SC47</accession>
<keyword evidence="2" id="KW-1185">Reference proteome</keyword>
<gene>
    <name evidence="1" type="ORF">RPERSI_LOCUS28808</name>
</gene>
<dbReference type="Proteomes" id="UP000789920">
    <property type="component" value="Unassembled WGS sequence"/>
</dbReference>
<comment type="caution">
    <text evidence="1">The sequence shown here is derived from an EMBL/GenBank/DDBJ whole genome shotgun (WGS) entry which is preliminary data.</text>
</comment>